<organism evidence="2 3">
    <name type="scientific">Pleurodeles waltl</name>
    <name type="common">Iberian ribbed newt</name>
    <dbReference type="NCBI Taxonomy" id="8319"/>
    <lineage>
        <taxon>Eukaryota</taxon>
        <taxon>Metazoa</taxon>
        <taxon>Chordata</taxon>
        <taxon>Craniata</taxon>
        <taxon>Vertebrata</taxon>
        <taxon>Euteleostomi</taxon>
        <taxon>Amphibia</taxon>
        <taxon>Batrachia</taxon>
        <taxon>Caudata</taxon>
        <taxon>Salamandroidea</taxon>
        <taxon>Salamandridae</taxon>
        <taxon>Pleurodelinae</taxon>
        <taxon>Pleurodeles</taxon>
    </lineage>
</organism>
<gene>
    <name evidence="2" type="ORF">NDU88_005605</name>
</gene>
<dbReference type="Proteomes" id="UP001066276">
    <property type="component" value="Chromosome 8"/>
</dbReference>
<proteinExistence type="predicted"/>
<name>A0AAV7NMV3_PLEWA</name>
<evidence type="ECO:0000313" key="3">
    <source>
        <dbReference type="Proteomes" id="UP001066276"/>
    </source>
</evidence>
<comment type="caution">
    <text evidence="2">The sequence shown here is derived from an EMBL/GenBank/DDBJ whole genome shotgun (WGS) entry which is preliminary data.</text>
</comment>
<keyword evidence="3" id="KW-1185">Reference proteome</keyword>
<feature type="compositionally biased region" description="Basic and acidic residues" evidence="1">
    <location>
        <begin position="1"/>
        <end position="10"/>
    </location>
</feature>
<dbReference type="EMBL" id="JANPWB010000012">
    <property type="protein sequence ID" value="KAJ1117405.1"/>
    <property type="molecule type" value="Genomic_DNA"/>
</dbReference>
<reference evidence="2" key="1">
    <citation type="journal article" date="2022" name="bioRxiv">
        <title>Sequencing and chromosome-scale assembly of the giantPleurodeles waltlgenome.</title>
        <authorList>
            <person name="Brown T."/>
            <person name="Elewa A."/>
            <person name="Iarovenko S."/>
            <person name="Subramanian E."/>
            <person name="Araus A.J."/>
            <person name="Petzold A."/>
            <person name="Susuki M."/>
            <person name="Suzuki K.-i.T."/>
            <person name="Hayashi T."/>
            <person name="Toyoda A."/>
            <person name="Oliveira C."/>
            <person name="Osipova E."/>
            <person name="Leigh N.D."/>
            <person name="Simon A."/>
            <person name="Yun M.H."/>
        </authorList>
    </citation>
    <scope>NUCLEOTIDE SEQUENCE</scope>
    <source>
        <strain evidence="2">20211129_DDA</strain>
        <tissue evidence="2">Liver</tissue>
    </source>
</reference>
<protein>
    <submittedName>
        <fullName evidence="2">Uncharacterized protein</fullName>
    </submittedName>
</protein>
<feature type="region of interest" description="Disordered" evidence="1">
    <location>
        <begin position="1"/>
        <end position="53"/>
    </location>
</feature>
<sequence>MRLSPARDLHQNSGPSGAESPLRGRPLLLNSATEGGPGRPRMRRPPHSGSSRPDAVYVLLCCSSRLPREDHAAEGALHHSGGVLEYATPGGTS</sequence>
<evidence type="ECO:0000256" key="1">
    <source>
        <dbReference type="SAM" id="MobiDB-lite"/>
    </source>
</evidence>
<evidence type="ECO:0000313" key="2">
    <source>
        <dbReference type="EMBL" id="KAJ1117405.1"/>
    </source>
</evidence>
<dbReference type="AlphaFoldDB" id="A0AAV7NMV3"/>
<accession>A0AAV7NMV3</accession>